<feature type="compositionally biased region" description="Low complexity" evidence="1">
    <location>
        <begin position="189"/>
        <end position="210"/>
    </location>
</feature>
<evidence type="ECO:0000256" key="1">
    <source>
        <dbReference type="SAM" id="MobiDB-lite"/>
    </source>
</evidence>
<reference evidence="3" key="1">
    <citation type="submission" date="2021-01" db="EMBL/GenBank/DDBJ databases">
        <authorList>
            <person name="Corre E."/>
            <person name="Pelletier E."/>
            <person name="Niang G."/>
            <person name="Scheremetjew M."/>
            <person name="Finn R."/>
            <person name="Kale V."/>
            <person name="Holt S."/>
            <person name="Cochrane G."/>
            <person name="Meng A."/>
            <person name="Brown T."/>
            <person name="Cohen L."/>
        </authorList>
    </citation>
    <scope>NUCLEOTIDE SEQUENCE</scope>
    <source>
        <strain evidence="3">CCMP1594</strain>
    </source>
</reference>
<feature type="region of interest" description="Disordered" evidence="1">
    <location>
        <begin position="1"/>
        <end position="22"/>
    </location>
</feature>
<dbReference type="AlphaFoldDB" id="A0A6T1YPK3"/>
<feature type="compositionally biased region" description="Basic and acidic residues" evidence="1">
    <location>
        <begin position="264"/>
        <end position="273"/>
    </location>
</feature>
<organism evidence="3">
    <name type="scientific">Eutreptiella gymnastica</name>
    <dbReference type="NCBI Taxonomy" id="73025"/>
    <lineage>
        <taxon>Eukaryota</taxon>
        <taxon>Discoba</taxon>
        <taxon>Euglenozoa</taxon>
        <taxon>Euglenida</taxon>
        <taxon>Spirocuta</taxon>
        <taxon>Euglenophyceae</taxon>
        <taxon>Eutreptiales</taxon>
        <taxon>Eutreptiaceae</taxon>
        <taxon>Eutreptiella</taxon>
    </lineage>
</organism>
<protein>
    <submittedName>
        <fullName evidence="3">Uncharacterized protein</fullName>
    </submittedName>
</protein>
<feature type="compositionally biased region" description="Basic and acidic residues" evidence="1">
    <location>
        <begin position="246"/>
        <end position="255"/>
    </location>
</feature>
<evidence type="ECO:0000313" key="2">
    <source>
        <dbReference type="EMBL" id="CAE0807218.1"/>
    </source>
</evidence>
<gene>
    <name evidence="2" type="ORF">EGYM00163_LOCUS18346</name>
    <name evidence="3" type="ORF">EGYM00163_LOCUS18347</name>
</gene>
<name>A0A6T1YPK3_9EUGL</name>
<dbReference type="EMBL" id="HBJA01051757">
    <property type="protein sequence ID" value="CAE0807219.1"/>
    <property type="molecule type" value="Transcribed_RNA"/>
</dbReference>
<dbReference type="EMBL" id="HBJA01051756">
    <property type="protein sequence ID" value="CAE0807218.1"/>
    <property type="molecule type" value="Transcribed_RNA"/>
</dbReference>
<feature type="region of interest" description="Disordered" evidence="1">
    <location>
        <begin position="179"/>
        <end position="285"/>
    </location>
</feature>
<sequence>MDKTPDSVMGHSSIPKGIGESANPSAKAYSDAIALWSEALKIINAETVAKNYPGEKYLEESNILKAMSVRSIVKGGMACSMMWLGWHVAWRPRGGLTLRGNPGWWCLRAFVMFQALKIGGLHEFRVGMEHFEGVKDSIVLDHVCPFYLENRDQLLPNHVQVCEAYYGRRAKLMAEADDGNTFREPDWNAPQASGSASASAPQQPQWDAPQTIVGNSGRAPRPLNAYQDRRGPAGDYSDVPTPAPIGRDRPLRETGIEPAPTPIGRDRPLRETGIEDSDGVLRIRS</sequence>
<accession>A0A6T1YPK3</accession>
<evidence type="ECO:0000313" key="3">
    <source>
        <dbReference type="EMBL" id="CAE0807219.1"/>
    </source>
</evidence>
<proteinExistence type="predicted"/>